<evidence type="ECO:0000313" key="2">
    <source>
        <dbReference type="EMBL" id="OXB61892.1"/>
    </source>
</evidence>
<protein>
    <recommendedName>
        <fullName evidence="4">PHD-type domain-containing protein</fullName>
    </recommendedName>
</protein>
<feature type="signal peptide" evidence="1">
    <location>
        <begin position="1"/>
        <end position="25"/>
    </location>
</feature>
<accession>A0A226N316</accession>
<dbReference type="EMBL" id="MCFN01000247">
    <property type="protein sequence ID" value="OXB61892.1"/>
    <property type="molecule type" value="Genomic_DNA"/>
</dbReference>
<dbReference type="GO" id="GO:0005634">
    <property type="term" value="C:nucleus"/>
    <property type="evidence" value="ECO:0007669"/>
    <property type="project" value="TreeGrafter"/>
</dbReference>
<dbReference type="Proteomes" id="UP000198323">
    <property type="component" value="Unassembled WGS sequence"/>
</dbReference>
<dbReference type="AlphaFoldDB" id="A0A226N316"/>
<dbReference type="InterPro" id="IPR011011">
    <property type="entry name" value="Znf_FYVE_PHD"/>
</dbReference>
<feature type="chain" id="PRO_5012443537" description="PHD-type domain-containing protein" evidence="1">
    <location>
        <begin position="26"/>
        <end position="92"/>
    </location>
</feature>
<reference evidence="2 3" key="1">
    <citation type="submission" date="2016-07" db="EMBL/GenBank/DDBJ databases">
        <title>Disparate Historic Effective Population Sizes Predicted by Modern Levels of Genome Diversity for the Scaled Quail (Callipepla squamata) and the Northern Bobwhite (Colinus virginianus): Inferences from First and Second Generation Draft Genome Assemblies for Sympatric New World Quail.</title>
        <authorList>
            <person name="Oldeschulte D.L."/>
            <person name="Halley Y.A."/>
            <person name="Bhattarai E.K."/>
            <person name="Brashear W.A."/>
            <person name="Hill J."/>
            <person name="Metz R.P."/>
            <person name="Johnson C.D."/>
            <person name="Rollins D."/>
            <person name="Peterson M.J."/>
            <person name="Bickhart D.M."/>
            <person name="Decker J.E."/>
            <person name="Seabury C.M."/>
        </authorList>
    </citation>
    <scope>NUCLEOTIDE SEQUENCE [LARGE SCALE GENOMIC DNA]</scope>
    <source>
        <strain evidence="2 3">Texas</strain>
        <tissue evidence="2">Leg muscle</tissue>
    </source>
</reference>
<gene>
    <name evidence="2" type="ORF">ASZ78_005798</name>
</gene>
<dbReference type="OrthoDB" id="512616at2759"/>
<dbReference type="InterPro" id="IPR051188">
    <property type="entry name" value="PHD-type_Zinc_Finger"/>
</dbReference>
<dbReference type="SUPFAM" id="SSF57903">
    <property type="entry name" value="FYVE/PHD zinc finger"/>
    <property type="match status" value="1"/>
</dbReference>
<dbReference type="STRING" id="9009.A0A226N316"/>
<organism evidence="2 3">
    <name type="scientific">Callipepla squamata</name>
    <name type="common">Scaled quail</name>
    <dbReference type="NCBI Taxonomy" id="9009"/>
    <lineage>
        <taxon>Eukaryota</taxon>
        <taxon>Metazoa</taxon>
        <taxon>Chordata</taxon>
        <taxon>Craniata</taxon>
        <taxon>Vertebrata</taxon>
        <taxon>Euteleostomi</taxon>
        <taxon>Archelosauria</taxon>
        <taxon>Archosauria</taxon>
        <taxon>Dinosauria</taxon>
        <taxon>Saurischia</taxon>
        <taxon>Theropoda</taxon>
        <taxon>Coelurosauria</taxon>
        <taxon>Aves</taxon>
        <taxon>Neognathae</taxon>
        <taxon>Galloanserae</taxon>
        <taxon>Galliformes</taxon>
        <taxon>Odontophoridae</taxon>
        <taxon>Callipepla</taxon>
    </lineage>
</organism>
<name>A0A226N316_CALSU</name>
<dbReference type="Gene3D" id="3.30.40.10">
    <property type="entry name" value="Zinc/RING finger domain, C3HC4 (zinc finger)"/>
    <property type="match status" value="1"/>
</dbReference>
<dbReference type="Pfam" id="PF13771">
    <property type="entry name" value="zf-HC5HC2H"/>
    <property type="match status" value="1"/>
</dbReference>
<evidence type="ECO:0000313" key="3">
    <source>
        <dbReference type="Proteomes" id="UP000198323"/>
    </source>
</evidence>
<evidence type="ECO:0008006" key="4">
    <source>
        <dbReference type="Google" id="ProtNLM"/>
    </source>
</evidence>
<comment type="caution">
    <text evidence="2">The sequence shown here is derived from an EMBL/GenBank/DDBJ whole genome shotgun (WGS) entry which is preliminary data.</text>
</comment>
<dbReference type="InterPro" id="IPR013083">
    <property type="entry name" value="Znf_RING/FYVE/PHD"/>
</dbReference>
<sequence>MHLLFCLHEILLFSLLQIFANILFAGDPSGGDTVDVSFDDLTRKLKQANSKQCFVCGEWGAAITCAESGCERSFHLPCAVDGESSTQFGEHR</sequence>
<dbReference type="PANTHER" id="PTHR12420">
    <property type="entry name" value="PHD FINGER PROTEIN"/>
    <property type="match status" value="1"/>
</dbReference>
<evidence type="ECO:0000256" key="1">
    <source>
        <dbReference type="SAM" id="SignalP"/>
    </source>
</evidence>
<keyword evidence="3" id="KW-1185">Reference proteome</keyword>
<dbReference type="PANTHER" id="PTHR12420:SF47">
    <property type="entry name" value="PHD FINGER PROTEIN 7"/>
    <property type="match status" value="1"/>
</dbReference>
<proteinExistence type="predicted"/>
<keyword evidence="1" id="KW-0732">Signal</keyword>